<feature type="transmembrane region" description="Helical" evidence="9">
    <location>
        <begin position="87"/>
        <end position="108"/>
    </location>
</feature>
<evidence type="ECO:0000313" key="12">
    <source>
        <dbReference type="Proteomes" id="UP000178272"/>
    </source>
</evidence>
<dbReference type="InterPro" id="IPR038731">
    <property type="entry name" value="RgtA/B/C-like"/>
</dbReference>
<comment type="subcellular location">
    <subcellularLocation>
        <location evidence="1">Cell membrane</location>
        <topology evidence="1">Multi-pass membrane protein</topology>
    </subcellularLocation>
</comment>
<dbReference type="Proteomes" id="UP000178272">
    <property type="component" value="Unassembled WGS sequence"/>
</dbReference>
<evidence type="ECO:0000313" key="11">
    <source>
        <dbReference type="EMBL" id="OGY10345.1"/>
    </source>
</evidence>
<keyword evidence="3" id="KW-0328">Glycosyltransferase</keyword>
<proteinExistence type="predicted"/>
<evidence type="ECO:0000256" key="5">
    <source>
        <dbReference type="ARBA" id="ARBA00022692"/>
    </source>
</evidence>
<evidence type="ECO:0000256" key="3">
    <source>
        <dbReference type="ARBA" id="ARBA00022676"/>
    </source>
</evidence>
<feature type="transmembrane region" description="Helical" evidence="9">
    <location>
        <begin position="114"/>
        <end position="131"/>
    </location>
</feature>
<dbReference type="InterPro" id="IPR050297">
    <property type="entry name" value="LipidA_mod_glycosyltrf_83"/>
</dbReference>
<dbReference type="GO" id="GO:0009103">
    <property type="term" value="P:lipopolysaccharide biosynthetic process"/>
    <property type="evidence" value="ECO:0007669"/>
    <property type="project" value="UniProtKB-ARBA"/>
</dbReference>
<feature type="transmembrane region" description="Helical" evidence="9">
    <location>
        <begin position="346"/>
        <end position="365"/>
    </location>
</feature>
<feature type="transmembrane region" description="Helical" evidence="9">
    <location>
        <begin position="178"/>
        <end position="196"/>
    </location>
</feature>
<gene>
    <name evidence="11" type="ORF">A3F61_00395</name>
</gene>
<evidence type="ECO:0000259" key="10">
    <source>
        <dbReference type="Pfam" id="PF13231"/>
    </source>
</evidence>
<organism evidence="11 12">
    <name type="scientific">Candidatus Blackburnbacteria bacterium RIFCSPHIGHO2_12_FULL_41_13b</name>
    <dbReference type="NCBI Taxonomy" id="1797517"/>
    <lineage>
        <taxon>Bacteria</taxon>
        <taxon>Candidatus Blackburniibacteriota</taxon>
    </lineage>
</organism>
<evidence type="ECO:0000256" key="1">
    <source>
        <dbReference type="ARBA" id="ARBA00004651"/>
    </source>
</evidence>
<dbReference type="PANTHER" id="PTHR33908:SF11">
    <property type="entry name" value="MEMBRANE PROTEIN"/>
    <property type="match status" value="1"/>
</dbReference>
<protein>
    <recommendedName>
        <fullName evidence="10">Glycosyltransferase RgtA/B/C/D-like domain-containing protein</fullName>
    </recommendedName>
</protein>
<keyword evidence="8" id="KW-0175">Coiled coil</keyword>
<comment type="caution">
    <text evidence="11">The sequence shown here is derived from an EMBL/GenBank/DDBJ whole genome shotgun (WGS) entry which is preliminary data.</text>
</comment>
<feature type="transmembrane region" description="Helical" evidence="9">
    <location>
        <begin position="294"/>
        <end position="312"/>
    </location>
</feature>
<keyword evidence="4" id="KW-0808">Transferase</keyword>
<evidence type="ECO:0000256" key="8">
    <source>
        <dbReference type="SAM" id="Coils"/>
    </source>
</evidence>
<keyword evidence="5 9" id="KW-0812">Transmembrane</keyword>
<feature type="transmembrane region" description="Helical" evidence="9">
    <location>
        <begin position="267"/>
        <end position="287"/>
    </location>
</feature>
<dbReference type="STRING" id="1797517.A3F61_00395"/>
<sequence length="530" mass="59072">MKISNFKFQILFFGIAILGLALFLRIYNLLSIPIFADEAIYVRWSQVMRAVSTLRFLPLSDGKQPLFMWSVIPFLKVFEDPLIAGRMVSALSGTGSVIGISVLTYILFKSWKTALIAGFLYAVSPFAVFFERMALADAMLSMFGIWSMVFAVLTAKYLRLDTAMLAGFASGGALLTKSPGIFFLIILPATIFLANLPKRLLSLTFIKLVGLWIVVGVIGYGLYNILRLGPEFHMIALRNQDYVFPLSHALTNPWDPLQFHVKEIIEWFWVLVPMTSLLAAVVAIILGWKKHWRVFLPLLAWLLAPLAIQAEYAKVFTARYLLFTIPPLFVLAALGITSVKLKTKTFWIVLALVSLPSLYIDYLFLTAPQKAPLPRVERSGYLELWTAGTGIREVAQFIKAEHEKDPNTQIVVGTEGYFGTLPDGLMIYVADIPKVVVTGVGLSISTVSDPLYEAKKAGNKVYLVANTSRMEVAPEDLGYNVLASFPKATQPSGKVESLLLLEVTKKSLKITEDAKEKARKEQQKEDVNKK</sequence>
<evidence type="ECO:0000256" key="7">
    <source>
        <dbReference type="ARBA" id="ARBA00023136"/>
    </source>
</evidence>
<reference evidence="11 12" key="1">
    <citation type="journal article" date="2016" name="Nat. Commun.">
        <title>Thousands of microbial genomes shed light on interconnected biogeochemical processes in an aquifer system.</title>
        <authorList>
            <person name="Anantharaman K."/>
            <person name="Brown C.T."/>
            <person name="Hug L.A."/>
            <person name="Sharon I."/>
            <person name="Castelle C.J."/>
            <person name="Probst A.J."/>
            <person name="Thomas B.C."/>
            <person name="Singh A."/>
            <person name="Wilkins M.J."/>
            <person name="Karaoz U."/>
            <person name="Brodie E.L."/>
            <person name="Williams K.H."/>
            <person name="Hubbard S.S."/>
            <person name="Banfield J.F."/>
        </authorList>
    </citation>
    <scope>NUCLEOTIDE SEQUENCE [LARGE SCALE GENOMIC DNA]</scope>
</reference>
<evidence type="ECO:0000256" key="4">
    <source>
        <dbReference type="ARBA" id="ARBA00022679"/>
    </source>
</evidence>
<dbReference type="PANTHER" id="PTHR33908">
    <property type="entry name" value="MANNOSYLTRANSFERASE YKCB-RELATED"/>
    <property type="match status" value="1"/>
</dbReference>
<feature type="transmembrane region" description="Helical" evidence="9">
    <location>
        <begin position="318"/>
        <end position="339"/>
    </location>
</feature>
<evidence type="ECO:0000256" key="9">
    <source>
        <dbReference type="SAM" id="Phobius"/>
    </source>
</evidence>
<dbReference type="GO" id="GO:0016763">
    <property type="term" value="F:pentosyltransferase activity"/>
    <property type="evidence" value="ECO:0007669"/>
    <property type="project" value="TreeGrafter"/>
</dbReference>
<evidence type="ECO:0000256" key="2">
    <source>
        <dbReference type="ARBA" id="ARBA00022475"/>
    </source>
</evidence>
<feature type="transmembrane region" description="Helical" evidence="9">
    <location>
        <begin position="208"/>
        <end position="226"/>
    </location>
</feature>
<keyword evidence="2" id="KW-1003">Cell membrane</keyword>
<dbReference type="AlphaFoldDB" id="A0A1G1V4P5"/>
<dbReference type="GO" id="GO:0005886">
    <property type="term" value="C:plasma membrane"/>
    <property type="evidence" value="ECO:0007669"/>
    <property type="project" value="UniProtKB-SubCell"/>
</dbReference>
<feature type="transmembrane region" description="Helical" evidence="9">
    <location>
        <begin position="12"/>
        <end position="36"/>
    </location>
</feature>
<evidence type="ECO:0000256" key="6">
    <source>
        <dbReference type="ARBA" id="ARBA00022989"/>
    </source>
</evidence>
<dbReference type="EMBL" id="MHCA01000057">
    <property type="protein sequence ID" value="OGY10345.1"/>
    <property type="molecule type" value="Genomic_DNA"/>
</dbReference>
<feature type="coiled-coil region" evidence="8">
    <location>
        <begin position="501"/>
        <end position="530"/>
    </location>
</feature>
<keyword evidence="6 9" id="KW-1133">Transmembrane helix</keyword>
<accession>A0A1G1V4P5</accession>
<feature type="transmembrane region" description="Helical" evidence="9">
    <location>
        <begin position="138"/>
        <end position="158"/>
    </location>
</feature>
<keyword evidence="7 9" id="KW-0472">Membrane</keyword>
<feature type="domain" description="Glycosyltransferase RgtA/B/C/D-like" evidence="10">
    <location>
        <begin position="65"/>
        <end position="215"/>
    </location>
</feature>
<name>A0A1G1V4P5_9BACT</name>
<dbReference type="Pfam" id="PF13231">
    <property type="entry name" value="PMT_2"/>
    <property type="match status" value="1"/>
</dbReference>